<name>A0A4S8JE79_MUSBA</name>
<dbReference type="SUPFAM" id="SSF81383">
    <property type="entry name" value="F-box domain"/>
    <property type="match status" value="1"/>
</dbReference>
<dbReference type="InterPro" id="IPR005174">
    <property type="entry name" value="KIB1-4_b-propeller"/>
</dbReference>
<dbReference type="STRING" id="52838.A0A4S8JE79"/>
<dbReference type="SMART" id="SM00256">
    <property type="entry name" value="FBOX"/>
    <property type="match status" value="1"/>
</dbReference>
<organism evidence="2 3">
    <name type="scientific">Musa balbisiana</name>
    <name type="common">Banana</name>
    <dbReference type="NCBI Taxonomy" id="52838"/>
    <lineage>
        <taxon>Eukaryota</taxon>
        <taxon>Viridiplantae</taxon>
        <taxon>Streptophyta</taxon>
        <taxon>Embryophyta</taxon>
        <taxon>Tracheophyta</taxon>
        <taxon>Spermatophyta</taxon>
        <taxon>Magnoliopsida</taxon>
        <taxon>Liliopsida</taxon>
        <taxon>Zingiberales</taxon>
        <taxon>Musaceae</taxon>
        <taxon>Musa</taxon>
    </lineage>
</organism>
<comment type="caution">
    <text evidence="2">The sequence shown here is derived from an EMBL/GenBank/DDBJ whole genome shotgun (WGS) entry which is preliminary data.</text>
</comment>
<dbReference type="Pfam" id="PF03478">
    <property type="entry name" value="Beta-prop_KIB1-4"/>
    <property type="match status" value="1"/>
</dbReference>
<dbReference type="InterPro" id="IPR050942">
    <property type="entry name" value="F-box_BR-signaling"/>
</dbReference>
<dbReference type="EMBL" id="PYDT01000005">
    <property type="protein sequence ID" value="THU59965.1"/>
    <property type="molecule type" value="Genomic_DNA"/>
</dbReference>
<evidence type="ECO:0000313" key="2">
    <source>
        <dbReference type="EMBL" id="THU59965.1"/>
    </source>
</evidence>
<dbReference type="InterPro" id="IPR001810">
    <property type="entry name" value="F-box_dom"/>
</dbReference>
<dbReference type="AlphaFoldDB" id="A0A4S8JE79"/>
<keyword evidence="3" id="KW-1185">Reference proteome</keyword>
<dbReference type="InterPro" id="IPR011043">
    <property type="entry name" value="Gal_Oxase/kelch_b-propeller"/>
</dbReference>
<dbReference type="Proteomes" id="UP000317650">
    <property type="component" value="Chromosome 7"/>
</dbReference>
<reference evidence="2 3" key="1">
    <citation type="journal article" date="2019" name="Nat. Plants">
        <title>Genome sequencing of Musa balbisiana reveals subgenome evolution and function divergence in polyploid bananas.</title>
        <authorList>
            <person name="Yao X."/>
        </authorList>
    </citation>
    <scope>NUCLEOTIDE SEQUENCE [LARGE SCALE GENOMIC DNA]</scope>
    <source>
        <strain evidence="3">cv. DH-PKW</strain>
        <tissue evidence="2">Leaves</tissue>
    </source>
</reference>
<accession>A0A4S8JE79</accession>
<dbReference type="PANTHER" id="PTHR44259">
    <property type="entry name" value="OS07G0183000 PROTEIN-RELATED"/>
    <property type="match status" value="1"/>
</dbReference>
<sequence length="414" mass="46923">MEEAAMNKTLSNTTTTENTSTVVDEVTAETTCKHHPDLPLLDQMANCECQQGSNPNALPALGLHGSSIAIDKNQKRETNGETRPTRHIPTDIVESLLTRMNPKDAVRLTAVCKDWRAATRLFDPTTRRTPWLIIMKPMKTTCRLQSIVDKGVSFEIGFHGFPTIRTYFSYCSHGWLASMPDALNPIHLLNPFSGAWLQLPAHDLAPSFLCMSSAPTTRDCALLARDCYNFLYVWRPGDESWTKFEGPFQHFSTIISFEGQFYTWDYYSGLLTILQVLPFRLRELSVPCPISFTSHYILFVRLIECCGNILLVIVTKLSHGSLSIYLFRLDMENKTWIKMESLRDQALFVDYRFFNPAISVSASEVGCHANCIYINGVYDVMVYDMDNHMVESFSFGRGKWSYIGGPVWITPSLS</sequence>
<dbReference type="PANTHER" id="PTHR44259:SF114">
    <property type="entry name" value="OS06G0707300 PROTEIN"/>
    <property type="match status" value="1"/>
</dbReference>
<evidence type="ECO:0000259" key="1">
    <source>
        <dbReference type="PROSITE" id="PS50181"/>
    </source>
</evidence>
<protein>
    <recommendedName>
        <fullName evidence="1">F-box domain-containing protein</fullName>
    </recommendedName>
</protein>
<dbReference type="InterPro" id="IPR036047">
    <property type="entry name" value="F-box-like_dom_sf"/>
</dbReference>
<dbReference type="PROSITE" id="PS50181">
    <property type="entry name" value="FBOX"/>
    <property type="match status" value="1"/>
</dbReference>
<dbReference type="Pfam" id="PF00646">
    <property type="entry name" value="F-box"/>
    <property type="match status" value="1"/>
</dbReference>
<proteinExistence type="predicted"/>
<feature type="domain" description="F-box" evidence="1">
    <location>
        <begin position="82"/>
        <end position="129"/>
    </location>
</feature>
<gene>
    <name evidence="2" type="ORF">C4D60_Mb07t07610</name>
</gene>
<evidence type="ECO:0000313" key="3">
    <source>
        <dbReference type="Proteomes" id="UP000317650"/>
    </source>
</evidence>
<dbReference type="SUPFAM" id="SSF50965">
    <property type="entry name" value="Galactose oxidase, central domain"/>
    <property type="match status" value="1"/>
</dbReference>